<keyword evidence="1 2" id="KW-0812">Transmembrane</keyword>
<accession>A0A7U7JDT3</accession>
<reference evidence="2" key="1">
    <citation type="submission" date="2014-11" db="EMBL/GenBank/DDBJ databases">
        <authorList>
            <person name="Genoscope - CEA"/>
        </authorList>
    </citation>
    <scope>NUCLEOTIDE SEQUENCE</scope>
    <source>
        <strain evidence="2">IPO1609</strain>
    </source>
</reference>
<reference evidence="2" key="2">
    <citation type="submission" date="2022-04" db="EMBL/GenBank/DDBJ databases">
        <title>Genomic draft of R. solanacearum strain IPO1609, a phylotype IIB1/biovar 2/race 3 strain isolated from potato in Europe.</title>
        <authorList>
            <person name="Boucher C."/>
            <person name="Carrere S."/>
            <person name="Dossat C."/>
            <person name="Elbaz M."/>
            <person name="Genin S."/>
            <person name="Gouzy J."/>
            <person name="Prior P."/>
            <person name="Segurens B."/>
            <person name="Wincker P."/>
        </authorList>
    </citation>
    <scope>NUCLEOTIDE SEQUENCE</scope>
    <source>
        <strain evidence="2">IPO1609</strain>
    </source>
</reference>
<name>A0A7U7JDT3_RALSL</name>
<gene>
    <name evidence="2" type="ORF">RSIPO_03717</name>
</gene>
<dbReference type="Proteomes" id="UP000053470">
    <property type="component" value="Unassembled WGS sequence"/>
</dbReference>
<keyword evidence="1" id="KW-1133">Transmembrane helix</keyword>
<dbReference type="AlphaFoldDB" id="A0A7U7JDT3"/>
<proteinExistence type="predicted"/>
<dbReference type="RefSeq" id="WP_020957724.1">
    <property type="nucleotide sequence ID" value="NZ_LN651281.1"/>
</dbReference>
<keyword evidence="3" id="KW-1185">Reference proteome</keyword>
<organism evidence="2 3">
    <name type="scientific">Ralstonia solanacearum IPO1609</name>
    <dbReference type="NCBI Taxonomy" id="564066"/>
    <lineage>
        <taxon>Bacteria</taxon>
        <taxon>Pseudomonadati</taxon>
        <taxon>Pseudomonadota</taxon>
        <taxon>Betaproteobacteria</taxon>
        <taxon>Burkholderiales</taxon>
        <taxon>Burkholderiaceae</taxon>
        <taxon>Ralstonia</taxon>
        <taxon>Ralstonia solanacearum species complex</taxon>
    </lineage>
</organism>
<evidence type="ECO:0000256" key="1">
    <source>
        <dbReference type="SAM" id="Phobius"/>
    </source>
</evidence>
<protein>
    <submittedName>
        <fullName evidence="2">Hypothetical transmembrane protein</fullName>
    </submittedName>
</protein>
<feature type="transmembrane region" description="Helical" evidence="1">
    <location>
        <begin position="73"/>
        <end position="94"/>
    </location>
</feature>
<evidence type="ECO:0000313" key="3">
    <source>
        <dbReference type="Proteomes" id="UP000053470"/>
    </source>
</evidence>
<feature type="transmembrane region" description="Helical" evidence="1">
    <location>
        <begin position="106"/>
        <end position="125"/>
    </location>
</feature>
<evidence type="ECO:0000313" key="2">
    <source>
        <dbReference type="EMBL" id="CEJ17017.1"/>
    </source>
</evidence>
<dbReference type="EMBL" id="LN651281">
    <property type="protein sequence ID" value="CEJ17017.1"/>
    <property type="molecule type" value="Genomic_DNA"/>
</dbReference>
<sequence>MLVYVPGKAARLPFRSPTNSCCNCGTHSELQVVDVQLKHTRYFLLAGTETTFELPLPFCNRCKRTANRFRQGVFSKGLVTFGMLWVMLGLLLLIPPEYVPTVVKEHLFVAAATLSVLSVGATALFRRPTQPQTSFYQPVFLHKLKRTFSGKIEGLTLSFTNADYALRFRQVNLDACNSGALVVDGGRQGVVAK</sequence>
<keyword evidence="1" id="KW-0472">Membrane</keyword>